<evidence type="ECO:0000256" key="3">
    <source>
        <dbReference type="ARBA" id="ARBA00013178"/>
    </source>
</evidence>
<evidence type="ECO:0000256" key="7">
    <source>
        <dbReference type="ARBA" id="ARBA00023002"/>
    </source>
</evidence>
<dbReference type="OrthoDB" id="407298at2759"/>
<comment type="catalytic activity">
    <reaction evidence="1">
        <text>(9Z,12Z)-octadecadienoate + O2 = (11S)-hydroperoxy-(9Z,12Z)-octadecadienoate</text>
        <dbReference type="Rhea" id="RHEA:18993"/>
        <dbReference type="ChEBI" id="CHEBI:15379"/>
        <dbReference type="ChEBI" id="CHEBI:30245"/>
        <dbReference type="ChEBI" id="CHEBI:57467"/>
        <dbReference type="EC" id="1.13.11.45"/>
    </reaction>
</comment>
<dbReference type="RefSeq" id="XP_046006301.1">
    <property type="nucleotide sequence ID" value="XM_046157305.1"/>
</dbReference>
<comment type="cofactor">
    <cofactor evidence="2">
        <name>Mn(2+)</name>
        <dbReference type="ChEBI" id="CHEBI:29035"/>
    </cofactor>
</comment>
<dbReference type="InterPro" id="IPR013819">
    <property type="entry name" value="LipOase_C"/>
</dbReference>
<evidence type="ECO:0000259" key="9">
    <source>
        <dbReference type="PROSITE" id="PS51393"/>
    </source>
</evidence>
<keyword evidence="7" id="KW-0560">Oxidoreductase</keyword>
<evidence type="ECO:0000313" key="10">
    <source>
        <dbReference type="EMBL" id="KAH7018034.1"/>
    </source>
</evidence>
<keyword evidence="8" id="KW-0464">Manganese</keyword>
<dbReference type="Gene3D" id="1.20.245.10">
    <property type="entry name" value="Lipoxygenase-1, Domain 5"/>
    <property type="match status" value="1"/>
</dbReference>
<keyword evidence="11" id="KW-1185">Reference proteome</keyword>
<evidence type="ECO:0000256" key="4">
    <source>
        <dbReference type="ARBA" id="ARBA00021175"/>
    </source>
</evidence>
<dbReference type="GO" id="GO:0043651">
    <property type="term" value="P:linoleic acid metabolic process"/>
    <property type="evidence" value="ECO:0007669"/>
    <property type="project" value="UniProtKB-ARBA"/>
</dbReference>
<dbReference type="Proteomes" id="UP000756346">
    <property type="component" value="Unassembled WGS sequence"/>
</dbReference>
<organism evidence="10 11">
    <name type="scientific">Microdochium trichocladiopsis</name>
    <dbReference type="NCBI Taxonomy" id="1682393"/>
    <lineage>
        <taxon>Eukaryota</taxon>
        <taxon>Fungi</taxon>
        <taxon>Dikarya</taxon>
        <taxon>Ascomycota</taxon>
        <taxon>Pezizomycotina</taxon>
        <taxon>Sordariomycetes</taxon>
        <taxon>Xylariomycetidae</taxon>
        <taxon>Xylariales</taxon>
        <taxon>Microdochiaceae</taxon>
        <taxon>Microdochium</taxon>
    </lineage>
</organism>
<keyword evidence="6" id="KW-0223">Dioxygenase</keyword>
<dbReference type="SUPFAM" id="SSF48484">
    <property type="entry name" value="Lipoxigenase"/>
    <property type="match status" value="1"/>
</dbReference>
<dbReference type="GO" id="GO:0050584">
    <property type="term" value="F:linoleate 11-lipoxygenase activity"/>
    <property type="evidence" value="ECO:0007669"/>
    <property type="project" value="UniProtKB-EC"/>
</dbReference>
<evidence type="ECO:0000256" key="2">
    <source>
        <dbReference type="ARBA" id="ARBA00001936"/>
    </source>
</evidence>
<dbReference type="AlphaFoldDB" id="A0A9P8XW02"/>
<dbReference type="PANTHER" id="PTHR11771">
    <property type="entry name" value="LIPOXYGENASE"/>
    <property type="match status" value="1"/>
</dbReference>
<dbReference type="GeneID" id="70186851"/>
<evidence type="ECO:0000256" key="1">
    <source>
        <dbReference type="ARBA" id="ARBA00000366"/>
    </source>
</evidence>
<evidence type="ECO:0000256" key="8">
    <source>
        <dbReference type="ARBA" id="ARBA00023211"/>
    </source>
</evidence>
<dbReference type="InterPro" id="IPR036226">
    <property type="entry name" value="LipOase_C_sf"/>
</dbReference>
<reference evidence="10" key="1">
    <citation type="journal article" date="2021" name="Nat. Commun.">
        <title>Genetic determinants of endophytism in the Arabidopsis root mycobiome.</title>
        <authorList>
            <person name="Mesny F."/>
            <person name="Miyauchi S."/>
            <person name="Thiergart T."/>
            <person name="Pickel B."/>
            <person name="Atanasova L."/>
            <person name="Karlsson M."/>
            <person name="Huettel B."/>
            <person name="Barry K.W."/>
            <person name="Haridas S."/>
            <person name="Chen C."/>
            <person name="Bauer D."/>
            <person name="Andreopoulos W."/>
            <person name="Pangilinan J."/>
            <person name="LaButti K."/>
            <person name="Riley R."/>
            <person name="Lipzen A."/>
            <person name="Clum A."/>
            <person name="Drula E."/>
            <person name="Henrissat B."/>
            <person name="Kohler A."/>
            <person name="Grigoriev I.V."/>
            <person name="Martin F.M."/>
            <person name="Hacquard S."/>
        </authorList>
    </citation>
    <scope>NUCLEOTIDE SEQUENCE</scope>
    <source>
        <strain evidence="10">MPI-CAGE-CH-0230</strain>
    </source>
</reference>
<evidence type="ECO:0000256" key="5">
    <source>
        <dbReference type="ARBA" id="ARBA00022723"/>
    </source>
</evidence>
<protein>
    <recommendedName>
        <fullName evidence="4">Manganese lipoxygenase</fullName>
        <ecNumber evidence="3">1.13.11.45</ecNumber>
    </recommendedName>
</protein>
<gene>
    <name evidence="10" type="ORF">B0I36DRAFT_354354</name>
</gene>
<accession>A0A9P8XW02</accession>
<dbReference type="EMBL" id="JAGTJQ010000011">
    <property type="protein sequence ID" value="KAH7018034.1"/>
    <property type="molecule type" value="Genomic_DNA"/>
</dbReference>
<proteinExistence type="predicted"/>
<keyword evidence="5" id="KW-0479">Metal-binding</keyword>
<feature type="domain" description="Lipoxygenase" evidence="9">
    <location>
        <begin position="85"/>
        <end position="716"/>
    </location>
</feature>
<dbReference type="PROSITE" id="PS51393">
    <property type="entry name" value="LIPOXYGENASE_3"/>
    <property type="match status" value="1"/>
</dbReference>
<evidence type="ECO:0000313" key="11">
    <source>
        <dbReference type="Proteomes" id="UP000756346"/>
    </source>
</evidence>
<evidence type="ECO:0000256" key="6">
    <source>
        <dbReference type="ARBA" id="ARBA00022964"/>
    </source>
</evidence>
<dbReference type="EC" id="1.13.11.45" evidence="3"/>
<dbReference type="GO" id="GO:0046872">
    <property type="term" value="F:metal ion binding"/>
    <property type="evidence" value="ECO:0007669"/>
    <property type="project" value="UniProtKB-KW"/>
</dbReference>
<dbReference type="Pfam" id="PF00305">
    <property type="entry name" value="Lipoxygenase"/>
    <property type="match status" value="1"/>
</dbReference>
<comment type="caution">
    <text evidence="10">The sequence shown here is derived from an EMBL/GenBank/DDBJ whole genome shotgun (WGS) entry which is preliminary data.</text>
</comment>
<sequence>MGTAIQAKLDAILRDSNDSRVLQDDLNVFDKGLFLAELKRQGVAFSTDNNGNVDGSLVANRGLRTGTYKGTKLAALELYKLYDDAMGSSYNSQGYETIFPTERSLQQKRDLYQWSNPATDHYPPHLLTLPAGQPSPLEIFNVKELLFVQSIAKAMSYIIPDDIAHEGTPYIGPSLADTEAYNRDPTNRSPATDIMNGHNIGELADWYSDRRFAQQQLSGVNPCTIELAPRDTITKFAAEAGKQGLTEMQGRLAQGKDIYMQDYSFFREATGYTNGEEFVNHVPNFDPRYPDAKVYRYASAPIGLFQLHDDGRLHPLAITIDYKGSLDKSVTIFNKRLDPDSKAAVPEKDDWPWRYAKTVLQAADWARHEIAVHLVDTHMIEEAVIVATNRTVPDDHLLYELLSPHWFRTLSLNQSARSVLVPAVINRIGGFGPQWQPPVEGVPLADSNAYKLIRYAYDHFDFQGKYVPNDLKKRGFDVEAEQHTDKLRNYPYAANMFVLWGVLRDFVKTVLSIKYTSDHHVQQDPVIANWAKEIQVGGQVKTFPTITTLDQLIDACTMCIHIASPQHTAINYLQNYYYNYVPSKPPALCTPLPKDLRTLQALTEKDLTTALPIGSTDAKWKDWLLAAQLPELLSFRVEDQYNLLTYAKTLHDINVKRSPGEAKKFGSDVLAQAGAQLYGRLISLKALFEANSAFQTPGTVEYKVMNPDTTAVSILL</sequence>
<dbReference type="Gene3D" id="3.10.450.60">
    <property type="match status" value="1"/>
</dbReference>
<dbReference type="GO" id="GO:0034440">
    <property type="term" value="P:lipid oxidation"/>
    <property type="evidence" value="ECO:0007669"/>
    <property type="project" value="InterPro"/>
</dbReference>
<name>A0A9P8XW02_9PEZI</name>
<dbReference type="InterPro" id="IPR000907">
    <property type="entry name" value="LipOase"/>
</dbReference>